<dbReference type="EMBL" id="JBHSIT010000007">
    <property type="protein sequence ID" value="MFC4910600.1"/>
    <property type="molecule type" value="Genomic_DNA"/>
</dbReference>
<dbReference type="InterPro" id="IPR035197">
    <property type="entry name" value="DUF5313"/>
</dbReference>
<dbReference type="RefSeq" id="WP_378259047.1">
    <property type="nucleotide sequence ID" value="NZ_JBHSIT010000007.1"/>
</dbReference>
<reference evidence="3" key="1">
    <citation type="journal article" date="2019" name="Int. J. Syst. Evol. Microbiol.">
        <title>The Global Catalogue of Microorganisms (GCM) 10K type strain sequencing project: providing services to taxonomists for standard genome sequencing and annotation.</title>
        <authorList>
            <consortium name="The Broad Institute Genomics Platform"/>
            <consortium name="The Broad Institute Genome Sequencing Center for Infectious Disease"/>
            <person name="Wu L."/>
            <person name="Ma J."/>
        </authorList>
    </citation>
    <scope>NUCLEOTIDE SEQUENCE [LARGE SCALE GENOMIC DNA]</scope>
    <source>
        <strain evidence="3">KLKA75</strain>
    </source>
</reference>
<evidence type="ECO:0000313" key="3">
    <source>
        <dbReference type="Proteomes" id="UP001595872"/>
    </source>
</evidence>
<feature type="transmembrane region" description="Helical" evidence="1">
    <location>
        <begin position="43"/>
        <end position="61"/>
    </location>
</feature>
<proteinExistence type="predicted"/>
<dbReference type="Proteomes" id="UP001595872">
    <property type="component" value="Unassembled WGS sequence"/>
</dbReference>
<organism evidence="2 3">
    <name type="scientific">Actinomadura gamaensis</name>
    <dbReference type="NCBI Taxonomy" id="1763541"/>
    <lineage>
        <taxon>Bacteria</taxon>
        <taxon>Bacillati</taxon>
        <taxon>Actinomycetota</taxon>
        <taxon>Actinomycetes</taxon>
        <taxon>Streptosporangiales</taxon>
        <taxon>Thermomonosporaceae</taxon>
        <taxon>Actinomadura</taxon>
    </lineage>
</organism>
<keyword evidence="1" id="KW-0472">Membrane</keyword>
<accession>A0ABV9U5G6</accession>
<keyword evidence="1" id="KW-0812">Transmembrane</keyword>
<evidence type="ECO:0000256" key="1">
    <source>
        <dbReference type="SAM" id="Phobius"/>
    </source>
</evidence>
<gene>
    <name evidence="2" type="ORF">ACFPCY_25025</name>
</gene>
<evidence type="ECO:0000313" key="2">
    <source>
        <dbReference type="EMBL" id="MFC4910600.1"/>
    </source>
</evidence>
<dbReference type="Pfam" id="PF17240">
    <property type="entry name" value="DUF5313"/>
    <property type="match status" value="1"/>
</dbReference>
<feature type="transmembrane region" description="Helical" evidence="1">
    <location>
        <begin position="67"/>
        <end position="87"/>
    </location>
</feature>
<protein>
    <submittedName>
        <fullName evidence="2">DUF5313 family protein</fullName>
    </submittedName>
</protein>
<comment type="caution">
    <text evidence="2">The sequence shown here is derived from an EMBL/GenBank/DDBJ whole genome shotgun (WGS) entry which is preliminary data.</text>
</comment>
<sequence>MTRLPGDPGPLRQVRYTLGFRLPAENLDWVRHDLTDAGWRSRLLVRHLAMMVPICLALGLLPGPLWLRGAVALLALLASTLTVAVSADDLRRSRLHRHGLEPPPGERRY</sequence>
<keyword evidence="3" id="KW-1185">Reference proteome</keyword>
<name>A0ABV9U5G6_9ACTN</name>
<keyword evidence="1" id="KW-1133">Transmembrane helix</keyword>